<comment type="caution">
    <text evidence="5">The sequence shown here is derived from an EMBL/GenBank/DDBJ whole genome shotgun (WGS) entry which is preliminary data.</text>
</comment>
<dbReference type="InterPro" id="IPR036907">
    <property type="entry name" value="5'-Nucleotdase_C_sf"/>
</dbReference>
<gene>
    <name evidence="5" type="ORF">EIZ48_18585</name>
</gene>
<feature type="signal peptide" evidence="2">
    <location>
        <begin position="1"/>
        <end position="20"/>
    </location>
</feature>
<dbReference type="RefSeq" id="WP_160654580.1">
    <property type="nucleotide sequence ID" value="NZ_RSEJ01000021.1"/>
</dbReference>
<feature type="chain" id="PRO_5045002175" evidence="2">
    <location>
        <begin position="21"/>
        <end position="666"/>
    </location>
</feature>
<evidence type="ECO:0000313" key="6">
    <source>
        <dbReference type="Proteomes" id="UP000738517"/>
    </source>
</evidence>
<dbReference type="PANTHER" id="PTHR11575">
    <property type="entry name" value="5'-NUCLEOTIDASE-RELATED"/>
    <property type="match status" value="1"/>
</dbReference>
<evidence type="ECO:0000313" key="5">
    <source>
        <dbReference type="EMBL" id="NBI54531.1"/>
    </source>
</evidence>
<dbReference type="EMBL" id="RSEJ01000021">
    <property type="protein sequence ID" value="NBI54531.1"/>
    <property type="molecule type" value="Genomic_DNA"/>
</dbReference>
<dbReference type="Gene3D" id="3.90.780.10">
    <property type="entry name" value="5'-Nucleotidase, C-terminal domain"/>
    <property type="match status" value="1"/>
</dbReference>
<protein>
    <submittedName>
        <fullName evidence="5">Bifunctional metallophosphatase/5'-nucleotidase</fullName>
    </submittedName>
</protein>
<dbReference type="PROSITE" id="PS51257">
    <property type="entry name" value="PROKAR_LIPOPROTEIN"/>
    <property type="match status" value="1"/>
</dbReference>
<accession>A0ABW9YMS4</accession>
<dbReference type="InterPro" id="IPR004843">
    <property type="entry name" value="Calcineurin-like_PHP"/>
</dbReference>
<keyword evidence="1 2" id="KW-0732">Signal</keyword>
<organism evidence="5 6">
    <name type="scientific">Photobacterium alginatilyticum</name>
    <dbReference type="NCBI Taxonomy" id="1775171"/>
    <lineage>
        <taxon>Bacteria</taxon>
        <taxon>Pseudomonadati</taxon>
        <taxon>Pseudomonadota</taxon>
        <taxon>Gammaproteobacteria</taxon>
        <taxon>Vibrionales</taxon>
        <taxon>Vibrionaceae</taxon>
        <taxon>Photobacterium</taxon>
    </lineage>
</organism>
<evidence type="ECO:0000256" key="2">
    <source>
        <dbReference type="RuleBase" id="RU362119"/>
    </source>
</evidence>
<feature type="domain" description="Calcineurin-like phosphoesterase" evidence="3">
    <location>
        <begin position="38"/>
        <end position="274"/>
    </location>
</feature>
<reference evidence="5 6" key="1">
    <citation type="journal article" date="2017" name="Int. J. Syst. Evol. Microbiol.">
        <title>Photobacterium alginatilyticum sp. nov., a marine bacterium isolated from bottom seawater.</title>
        <authorList>
            <person name="Wang X."/>
            <person name="Wang Y."/>
            <person name="Yang X."/>
            <person name="Sun H."/>
            <person name="Li B."/>
            <person name="Zhang X.H."/>
        </authorList>
    </citation>
    <scope>NUCLEOTIDE SEQUENCE [LARGE SCALE GENOMIC DNA]</scope>
    <source>
        <strain evidence="5 6">P03D4</strain>
    </source>
</reference>
<dbReference type="SUPFAM" id="SSF56300">
    <property type="entry name" value="Metallo-dependent phosphatases"/>
    <property type="match status" value="1"/>
</dbReference>
<dbReference type="PANTHER" id="PTHR11575:SF24">
    <property type="entry name" value="5'-NUCLEOTIDASE"/>
    <property type="match status" value="1"/>
</dbReference>
<proteinExistence type="inferred from homology"/>
<dbReference type="Pfam" id="PF00149">
    <property type="entry name" value="Metallophos"/>
    <property type="match status" value="1"/>
</dbReference>
<name>A0ABW9YMS4_9GAMM</name>
<keyword evidence="2" id="KW-0547">Nucleotide-binding</keyword>
<dbReference type="InterPro" id="IPR008334">
    <property type="entry name" value="5'-Nucleotdase_C"/>
</dbReference>
<dbReference type="InterPro" id="IPR029052">
    <property type="entry name" value="Metallo-depent_PP-like"/>
</dbReference>
<dbReference type="PRINTS" id="PR01607">
    <property type="entry name" value="APYRASEFAMLY"/>
</dbReference>
<dbReference type="InterPro" id="IPR006179">
    <property type="entry name" value="5_nucleotidase/apyrase"/>
</dbReference>
<evidence type="ECO:0000259" key="3">
    <source>
        <dbReference type="Pfam" id="PF00149"/>
    </source>
</evidence>
<comment type="similarity">
    <text evidence="2">Belongs to the 5'-nucleotidase family.</text>
</comment>
<evidence type="ECO:0000259" key="4">
    <source>
        <dbReference type="Pfam" id="PF02872"/>
    </source>
</evidence>
<dbReference type="Proteomes" id="UP000738517">
    <property type="component" value="Unassembled WGS sequence"/>
</dbReference>
<dbReference type="Pfam" id="PF02872">
    <property type="entry name" value="5_nucleotid_C"/>
    <property type="match status" value="1"/>
</dbReference>
<sequence>MTFSKPLVALSVTLALTGCAQTTNQSESNQPDNAFTLTVAHINDTHSNFDPVKSSFKADETLVYNEFGGFPRLQTMAEEYKQAAKQQDNSFLFLHGGDAWQGSAYFKLNEGAMNAELLSKMGLDAMALGNHEFDLNNAKLNQFISDINFPVVAANIDTSHDADLKDQTNLKPFVVFAFDGNSKAVINDLDNLPRDKDLVAVFGIALDDMPNLAPNTGKVIFHDMVESSQATVDMLKEKGVNNIVALTHIGNAVDLEIASKVNGIDLIVGGHSHTLLGDFTNLGHDHNGVYAQMVQNPNGQSQTCVVQAGQYAQAIGRLAVSFDTNGEVTACNGLNTLLSNDEYFHSPTRETESQFNKADTAKVVDFIDDEDNITITEEEPAMRGLIDSKYKPAVDQAYGNVIAQVTEEITHERRPGDRGTDKHGSDVAAIIAEGQYYWANTAEVQQVTGMRVDFALIGAGGIRTNIEAGEYREGNVSLEMLPFSNFMSVLPVKGADIKALIEGAISATLPEGSHAGKFPYGGHIRYQYSETIANQAGKLDYVEVMTGPAENPTWTALDDNKTYNVAINNYNAAGNDGWTPLFKAQKNSSGRVDLAYVDGKLTGFTVKNIEDVGGKYKVRYKTQGPDCKADNVRCNTDAQSVIDFIANERPALTPLDYQVVTFKRIK</sequence>
<dbReference type="Gene3D" id="3.60.21.10">
    <property type="match status" value="1"/>
</dbReference>
<keyword evidence="6" id="KW-1185">Reference proteome</keyword>
<keyword evidence="2" id="KW-0378">Hydrolase</keyword>
<feature type="domain" description="5'-Nucleotidase C-terminal" evidence="4">
    <location>
        <begin position="418"/>
        <end position="580"/>
    </location>
</feature>
<dbReference type="SUPFAM" id="SSF55816">
    <property type="entry name" value="5'-nucleotidase (syn. UDP-sugar hydrolase), C-terminal domain"/>
    <property type="match status" value="1"/>
</dbReference>
<evidence type="ECO:0000256" key="1">
    <source>
        <dbReference type="ARBA" id="ARBA00022729"/>
    </source>
</evidence>